<sequence length="116" mass="12764">MNPLQPQARLFRLVRHTNPTAILAEGVEWSDGAATLRWRGPWPSTATWDAGIPALLATQAPDARTQLHWTHEPLPTPPEDRTPPTEPTPTIWLPPPTPEGLCSHCGRPWPCLSCGP</sequence>
<proteinExistence type="predicted"/>
<dbReference type="OrthoDB" id="3827374at2"/>
<evidence type="ECO:0000313" key="3">
    <source>
        <dbReference type="Proteomes" id="UP000316298"/>
    </source>
</evidence>
<feature type="region of interest" description="Disordered" evidence="1">
    <location>
        <begin position="69"/>
        <end position="95"/>
    </location>
</feature>
<dbReference type="EMBL" id="VFMM01000001">
    <property type="protein sequence ID" value="TQJ17158.1"/>
    <property type="molecule type" value="Genomic_DNA"/>
</dbReference>
<evidence type="ECO:0000313" key="2">
    <source>
        <dbReference type="EMBL" id="TQJ17158.1"/>
    </source>
</evidence>
<dbReference type="Proteomes" id="UP000316298">
    <property type="component" value="Unassembled WGS sequence"/>
</dbReference>
<comment type="caution">
    <text evidence="2">The sequence shown here is derived from an EMBL/GenBank/DDBJ whole genome shotgun (WGS) entry which is preliminary data.</text>
</comment>
<evidence type="ECO:0000256" key="1">
    <source>
        <dbReference type="SAM" id="MobiDB-lite"/>
    </source>
</evidence>
<accession>A0A542EP99</accession>
<organism evidence="2 3">
    <name type="scientific">Kribbella jejuensis</name>
    <dbReference type="NCBI Taxonomy" id="236068"/>
    <lineage>
        <taxon>Bacteria</taxon>
        <taxon>Bacillati</taxon>
        <taxon>Actinomycetota</taxon>
        <taxon>Actinomycetes</taxon>
        <taxon>Propionibacteriales</taxon>
        <taxon>Kribbellaceae</taxon>
        <taxon>Kribbella</taxon>
    </lineage>
</organism>
<feature type="compositionally biased region" description="Pro residues" evidence="1">
    <location>
        <begin position="84"/>
        <end position="95"/>
    </location>
</feature>
<dbReference type="AlphaFoldDB" id="A0A542EP99"/>
<name>A0A542EP99_9ACTN</name>
<keyword evidence="3" id="KW-1185">Reference proteome</keyword>
<gene>
    <name evidence="2" type="ORF">FB475_1271</name>
</gene>
<protein>
    <submittedName>
        <fullName evidence="2">Uncharacterized protein</fullName>
    </submittedName>
</protein>
<reference evidence="2 3" key="1">
    <citation type="submission" date="2019-06" db="EMBL/GenBank/DDBJ databases">
        <title>Sequencing the genomes of 1000 actinobacteria strains.</title>
        <authorList>
            <person name="Klenk H.-P."/>
        </authorList>
    </citation>
    <scope>NUCLEOTIDE SEQUENCE [LARGE SCALE GENOMIC DNA]</scope>
    <source>
        <strain evidence="2 3">DSM 17305</strain>
    </source>
</reference>
<dbReference type="RefSeq" id="WP_141853394.1">
    <property type="nucleotide sequence ID" value="NZ_BAAAKA010000037.1"/>
</dbReference>